<dbReference type="Proteomes" id="UP000274391">
    <property type="component" value="Unassembled WGS sequence"/>
</dbReference>
<keyword evidence="1" id="KW-0812">Transmembrane</keyword>
<name>A0A3P3VUM1_9MICO</name>
<reference evidence="2 3" key="1">
    <citation type="submission" date="2018-11" db="EMBL/GenBank/DDBJ databases">
        <title>YIM 102482-1 draft genome.</title>
        <authorList>
            <person name="Li G."/>
            <person name="Jiang Y."/>
        </authorList>
    </citation>
    <scope>NUCLEOTIDE SEQUENCE [LARGE SCALE GENOMIC DNA]</scope>
    <source>
        <strain evidence="2 3">YIM 102482-1</strain>
    </source>
</reference>
<evidence type="ECO:0000313" key="3">
    <source>
        <dbReference type="Proteomes" id="UP000274391"/>
    </source>
</evidence>
<dbReference type="OrthoDB" id="4828358at2"/>
<protein>
    <submittedName>
        <fullName evidence="2">Uncharacterized protein</fullName>
    </submittedName>
</protein>
<dbReference type="AlphaFoldDB" id="A0A3P3VUM1"/>
<keyword evidence="3" id="KW-1185">Reference proteome</keyword>
<feature type="transmembrane region" description="Helical" evidence="1">
    <location>
        <begin position="200"/>
        <end position="224"/>
    </location>
</feature>
<feature type="transmembrane region" description="Helical" evidence="1">
    <location>
        <begin position="173"/>
        <end position="194"/>
    </location>
</feature>
<keyword evidence="1" id="KW-1133">Transmembrane helix</keyword>
<comment type="caution">
    <text evidence="2">The sequence shown here is derived from an EMBL/GenBank/DDBJ whole genome shotgun (WGS) entry which is preliminary data.</text>
</comment>
<accession>A0A3P3VUM1</accession>
<dbReference type="RefSeq" id="WP_124972912.1">
    <property type="nucleotide sequence ID" value="NZ_RQVS01000011.1"/>
</dbReference>
<organism evidence="2 3">
    <name type="scientific">Gulosibacter macacae</name>
    <dbReference type="NCBI Taxonomy" id="2488791"/>
    <lineage>
        <taxon>Bacteria</taxon>
        <taxon>Bacillati</taxon>
        <taxon>Actinomycetota</taxon>
        <taxon>Actinomycetes</taxon>
        <taxon>Micrococcales</taxon>
        <taxon>Microbacteriaceae</taxon>
        <taxon>Gulosibacter</taxon>
    </lineage>
</organism>
<dbReference type="EMBL" id="RQVS01000011">
    <property type="protein sequence ID" value="RRJ86154.1"/>
    <property type="molecule type" value="Genomic_DNA"/>
</dbReference>
<sequence>MSAFTSDTPNQVCVRADELLPTAEDVLGWIESTLGTVGGWIADGFEWISSVFGDSDIGGIFSALSDALNEFNEFVSSLKEIAQQIFEFIKGVFMPWILPSYADKWREISDLMFDVSELTAPNGLRSPNSTWQGEAAQKYREFAAKSTDAAFFGSTIANQQADLLDDAAERGQAFYTALLGLIVSIILTILSVAAEAAAIVTIPAAIMTVLLEVVPLTIDVVILIEESVLLVQQQAAAFETMTSNLEAATAHFPGGNWPPVA</sequence>
<evidence type="ECO:0000256" key="1">
    <source>
        <dbReference type="SAM" id="Phobius"/>
    </source>
</evidence>
<gene>
    <name evidence="2" type="ORF">EG850_09595</name>
</gene>
<keyword evidence="1" id="KW-0472">Membrane</keyword>
<proteinExistence type="predicted"/>
<evidence type="ECO:0000313" key="2">
    <source>
        <dbReference type="EMBL" id="RRJ86154.1"/>
    </source>
</evidence>